<evidence type="ECO:0000313" key="13">
    <source>
        <dbReference type="Proteomes" id="UP000647491"/>
    </source>
</evidence>
<dbReference type="NCBIfam" id="TIGR00482">
    <property type="entry name" value="nicotinate (nicotinamide) nucleotide adenylyltransferase"/>
    <property type="match status" value="1"/>
</dbReference>
<dbReference type="InterPro" id="IPR005248">
    <property type="entry name" value="NadD/NMNAT"/>
</dbReference>
<keyword evidence="5 10" id="KW-0548">Nucleotidyltransferase</keyword>
<sequence length="204" mass="23472">MKRIGIMGGTFDPVHNGHLLLGRQARSEYGLDEIWYMPSHIPPHKKDHRITDGKDRLAMLELALEGIPFFSVSDFEMKREGNTYTAQTLELLKEEYPEDKFYFIIGADSLFQLETWYHPEKVMELTSLLVSGREYDRAGRTLDQQISYLKSVYGAHIQVLHNPEMNVASARIRDMAARGEDIGELVPGAVAAYIREHRLYQESR</sequence>
<evidence type="ECO:0000259" key="11">
    <source>
        <dbReference type="Pfam" id="PF01467"/>
    </source>
</evidence>
<keyword evidence="4 10" id="KW-0808">Transferase</keyword>
<evidence type="ECO:0000256" key="1">
    <source>
        <dbReference type="ARBA" id="ARBA00002324"/>
    </source>
</evidence>
<keyword evidence="6 10" id="KW-0547">Nucleotide-binding</keyword>
<evidence type="ECO:0000256" key="4">
    <source>
        <dbReference type="ARBA" id="ARBA00022679"/>
    </source>
</evidence>
<evidence type="ECO:0000256" key="8">
    <source>
        <dbReference type="ARBA" id="ARBA00023027"/>
    </source>
</evidence>
<dbReference type="RefSeq" id="WP_215655443.1">
    <property type="nucleotide sequence ID" value="NZ_JACRTJ010000024.1"/>
</dbReference>
<dbReference type="InterPro" id="IPR004821">
    <property type="entry name" value="Cyt_trans-like"/>
</dbReference>
<evidence type="ECO:0000256" key="6">
    <source>
        <dbReference type="ARBA" id="ARBA00022741"/>
    </source>
</evidence>
<evidence type="ECO:0000256" key="2">
    <source>
        <dbReference type="ARBA" id="ARBA00005019"/>
    </source>
</evidence>
<comment type="catalytic activity">
    <reaction evidence="9 10">
        <text>nicotinate beta-D-ribonucleotide + ATP + H(+) = deamido-NAD(+) + diphosphate</text>
        <dbReference type="Rhea" id="RHEA:22860"/>
        <dbReference type="ChEBI" id="CHEBI:15378"/>
        <dbReference type="ChEBI" id="CHEBI:30616"/>
        <dbReference type="ChEBI" id="CHEBI:33019"/>
        <dbReference type="ChEBI" id="CHEBI:57502"/>
        <dbReference type="ChEBI" id="CHEBI:58437"/>
        <dbReference type="EC" id="2.7.7.18"/>
    </reaction>
</comment>
<dbReference type="NCBIfam" id="TIGR00125">
    <property type="entry name" value="cyt_tran_rel"/>
    <property type="match status" value="1"/>
</dbReference>
<evidence type="ECO:0000313" key="12">
    <source>
        <dbReference type="EMBL" id="MBC8599732.1"/>
    </source>
</evidence>
<dbReference type="PANTHER" id="PTHR39321">
    <property type="entry name" value="NICOTINATE-NUCLEOTIDE ADENYLYLTRANSFERASE-RELATED"/>
    <property type="match status" value="1"/>
</dbReference>
<keyword evidence="7 10" id="KW-0067">ATP-binding</keyword>
<organism evidence="12 13">
    <name type="scientific">Enterocloster hominis</name>
    <name type="common">ex Liu et al. 2021</name>
    <dbReference type="NCBI Taxonomy" id="2763663"/>
    <lineage>
        <taxon>Bacteria</taxon>
        <taxon>Bacillati</taxon>
        <taxon>Bacillota</taxon>
        <taxon>Clostridia</taxon>
        <taxon>Lachnospirales</taxon>
        <taxon>Lachnospiraceae</taxon>
        <taxon>Enterocloster</taxon>
    </lineage>
</organism>
<dbReference type="Proteomes" id="UP000647491">
    <property type="component" value="Unassembled WGS sequence"/>
</dbReference>
<dbReference type="GO" id="GO:0004515">
    <property type="term" value="F:nicotinate-nucleotide adenylyltransferase activity"/>
    <property type="evidence" value="ECO:0007669"/>
    <property type="project" value="UniProtKB-EC"/>
</dbReference>
<dbReference type="EMBL" id="JACRTJ010000024">
    <property type="protein sequence ID" value="MBC8599732.1"/>
    <property type="molecule type" value="Genomic_DNA"/>
</dbReference>
<dbReference type="EC" id="2.7.7.18" evidence="10"/>
<keyword evidence="3 10" id="KW-0662">Pyridine nucleotide biosynthesis</keyword>
<dbReference type="CDD" id="cd02165">
    <property type="entry name" value="NMNAT"/>
    <property type="match status" value="1"/>
</dbReference>
<reference evidence="12 13" key="1">
    <citation type="submission" date="2020-08" db="EMBL/GenBank/DDBJ databases">
        <title>Genome public.</title>
        <authorList>
            <person name="Liu C."/>
            <person name="Sun Q."/>
        </authorList>
    </citation>
    <scope>NUCLEOTIDE SEQUENCE [LARGE SCALE GENOMIC DNA]</scope>
    <source>
        <strain evidence="12 13">BX10</strain>
    </source>
</reference>
<comment type="caution">
    <text evidence="12">The sequence shown here is derived from an EMBL/GenBank/DDBJ whole genome shotgun (WGS) entry which is preliminary data.</text>
</comment>
<protein>
    <recommendedName>
        <fullName evidence="10">Probable nicotinate-nucleotide adenylyltransferase</fullName>
        <ecNumber evidence="10">2.7.7.18</ecNumber>
    </recommendedName>
    <alternativeName>
        <fullName evidence="10">Deamido-NAD(+) diphosphorylase</fullName>
    </alternativeName>
    <alternativeName>
        <fullName evidence="10">Deamido-NAD(+) pyrophosphorylase</fullName>
    </alternativeName>
    <alternativeName>
        <fullName evidence="10">Nicotinate mononucleotide adenylyltransferase</fullName>
        <shortName evidence="10">NaMN adenylyltransferase</shortName>
    </alternativeName>
</protein>
<keyword evidence="13" id="KW-1185">Reference proteome</keyword>
<feature type="domain" description="Cytidyltransferase-like" evidence="11">
    <location>
        <begin position="6"/>
        <end position="173"/>
    </location>
</feature>
<evidence type="ECO:0000256" key="10">
    <source>
        <dbReference type="HAMAP-Rule" id="MF_00244"/>
    </source>
</evidence>
<evidence type="ECO:0000256" key="3">
    <source>
        <dbReference type="ARBA" id="ARBA00022642"/>
    </source>
</evidence>
<dbReference type="Pfam" id="PF01467">
    <property type="entry name" value="CTP_transf_like"/>
    <property type="match status" value="1"/>
</dbReference>
<name>A0ABR7NUF9_9FIRM</name>
<accession>A0ABR7NUF9</accession>
<dbReference type="InterPro" id="IPR014729">
    <property type="entry name" value="Rossmann-like_a/b/a_fold"/>
</dbReference>
<dbReference type="PANTHER" id="PTHR39321:SF3">
    <property type="entry name" value="PHOSPHOPANTETHEINE ADENYLYLTRANSFERASE"/>
    <property type="match status" value="1"/>
</dbReference>
<gene>
    <name evidence="10" type="primary">nadD</name>
    <name evidence="12" type="ORF">H8708_10925</name>
</gene>
<evidence type="ECO:0000256" key="7">
    <source>
        <dbReference type="ARBA" id="ARBA00022840"/>
    </source>
</evidence>
<evidence type="ECO:0000256" key="9">
    <source>
        <dbReference type="ARBA" id="ARBA00048721"/>
    </source>
</evidence>
<evidence type="ECO:0000256" key="5">
    <source>
        <dbReference type="ARBA" id="ARBA00022695"/>
    </source>
</evidence>
<comment type="similarity">
    <text evidence="10">Belongs to the NadD family.</text>
</comment>
<dbReference type="Gene3D" id="3.40.50.620">
    <property type="entry name" value="HUPs"/>
    <property type="match status" value="1"/>
</dbReference>
<dbReference type="SUPFAM" id="SSF52374">
    <property type="entry name" value="Nucleotidylyl transferase"/>
    <property type="match status" value="1"/>
</dbReference>
<proteinExistence type="inferred from homology"/>
<dbReference type="NCBIfam" id="NF000840">
    <property type="entry name" value="PRK00071.1-3"/>
    <property type="match status" value="1"/>
</dbReference>
<comment type="function">
    <text evidence="1 10">Catalyzes the reversible adenylation of nicotinate mononucleotide (NaMN) to nicotinic acid adenine dinucleotide (NaAD).</text>
</comment>
<keyword evidence="8 10" id="KW-0520">NAD</keyword>
<dbReference type="HAMAP" id="MF_00244">
    <property type="entry name" value="NaMN_adenylyltr"/>
    <property type="match status" value="1"/>
</dbReference>
<comment type="pathway">
    <text evidence="2 10">Cofactor biosynthesis; NAD(+) biosynthesis; deamido-NAD(+) from nicotinate D-ribonucleotide: step 1/1.</text>
</comment>